<protein>
    <submittedName>
        <fullName evidence="1">N2227-domain-containing protein</fullName>
    </submittedName>
</protein>
<reference evidence="1" key="1">
    <citation type="submission" date="2021-03" db="EMBL/GenBank/DDBJ databases">
        <authorList>
            <consortium name="DOE Joint Genome Institute"/>
            <person name="Ahrendt S."/>
            <person name="Looney B.P."/>
            <person name="Miyauchi S."/>
            <person name="Morin E."/>
            <person name="Drula E."/>
            <person name="Courty P.E."/>
            <person name="Chicoki N."/>
            <person name="Fauchery L."/>
            <person name="Kohler A."/>
            <person name="Kuo A."/>
            <person name="Labutti K."/>
            <person name="Pangilinan J."/>
            <person name="Lipzen A."/>
            <person name="Riley R."/>
            <person name="Andreopoulos W."/>
            <person name="He G."/>
            <person name="Johnson J."/>
            <person name="Barry K.W."/>
            <person name="Grigoriev I.V."/>
            <person name="Nagy L."/>
            <person name="Hibbett D."/>
            <person name="Henrissat B."/>
            <person name="Matheny P.B."/>
            <person name="Labbe J."/>
            <person name="Martin F."/>
        </authorList>
    </citation>
    <scope>NUCLEOTIDE SEQUENCE</scope>
    <source>
        <strain evidence="1">HHB10654</strain>
    </source>
</reference>
<keyword evidence="2" id="KW-1185">Reference proteome</keyword>
<comment type="caution">
    <text evidence="1">The sequence shown here is derived from an EMBL/GenBank/DDBJ whole genome shotgun (WGS) entry which is preliminary data.</text>
</comment>
<evidence type="ECO:0000313" key="1">
    <source>
        <dbReference type="EMBL" id="KAI0060045.1"/>
    </source>
</evidence>
<evidence type="ECO:0000313" key="2">
    <source>
        <dbReference type="Proteomes" id="UP000814140"/>
    </source>
</evidence>
<gene>
    <name evidence="1" type="ORF">BV25DRAFT_1808328</name>
</gene>
<proteinExistence type="predicted"/>
<name>A0ACB8SVQ2_9AGAM</name>
<dbReference type="Proteomes" id="UP000814140">
    <property type="component" value="Unassembled WGS sequence"/>
</dbReference>
<organism evidence="1 2">
    <name type="scientific">Artomyces pyxidatus</name>
    <dbReference type="NCBI Taxonomy" id="48021"/>
    <lineage>
        <taxon>Eukaryota</taxon>
        <taxon>Fungi</taxon>
        <taxon>Dikarya</taxon>
        <taxon>Basidiomycota</taxon>
        <taxon>Agaricomycotina</taxon>
        <taxon>Agaricomycetes</taxon>
        <taxon>Russulales</taxon>
        <taxon>Auriscalpiaceae</taxon>
        <taxon>Artomyces</taxon>
    </lineage>
</organism>
<dbReference type="EMBL" id="MU277222">
    <property type="protein sequence ID" value="KAI0060045.1"/>
    <property type="molecule type" value="Genomic_DNA"/>
</dbReference>
<sequence length="407" mass="45539">MPRISRILPLLAIASAAVAVCWSILRQGPLTINLNIPSGVDVCRNGVPPSAYSTGRPSSQPASSVKETPPRPNPPKSGSPVVTAITAFHYYSYSALQLIAHRRARFDKLPEKHRPLADAIGYTEHFDDQERRVKLNTVLFRRIAENAREAYGYTAGEESSEVHYELVSDFMGHVVRDWSEEGSDERARIFPPIMQALRLGLAGVEGPKRVLVPGFGLGRLAHEIANDKEYVVDANELDYASVIGYKFILNQTTSVFQHTLYPHINDWRFQRTAKGRFNPVRFPDMLPTSPVNLIEGNFLTKFPQSEQYDAVVSLFFIDVSENVVDFLANIHRLLKPGGLWVNLGPLKWGDHSQLQLSAEEVINLAGLLSLDVDVGSHRSIPATYAKQAESLLEFTYVTQFWTARKRS</sequence>
<reference evidence="1" key="2">
    <citation type="journal article" date="2022" name="New Phytol.">
        <title>Evolutionary transition to the ectomycorrhizal habit in the genomes of a hyperdiverse lineage of mushroom-forming fungi.</title>
        <authorList>
            <person name="Looney B."/>
            <person name="Miyauchi S."/>
            <person name="Morin E."/>
            <person name="Drula E."/>
            <person name="Courty P.E."/>
            <person name="Kohler A."/>
            <person name="Kuo A."/>
            <person name="LaButti K."/>
            <person name="Pangilinan J."/>
            <person name="Lipzen A."/>
            <person name="Riley R."/>
            <person name="Andreopoulos W."/>
            <person name="He G."/>
            <person name="Johnson J."/>
            <person name="Nolan M."/>
            <person name="Tritt A."/>
            <person name="Barry K.W."/>
            <person name="Grigoriev I.V."/>
            <person name="Nagy L.G."/>
            <person name="Hibbett D."/>
            <person name="Henrissat B."/>
            <person name="Matheny P.B."/>
            <person name="Labbe J."/>
            <person name="Martin F.M."/>
        </authorList>
    </citation>
    <scope>NUCLEOTIDE SEQUENCE</scope>
    <source>
        <strain evidence="1">HHB10654</strain>
    </source>
</reference>
<accession>A0ACB8SVQ2</accession>